<keyword evidence="1" id="KW-0732">Signal</keyword>
<dbReference type="STRING" id="5353.A0A1Q3EJ91"/>
<dbReference type="Gene3D" id="2.60.40.10">
    <property type="entry name" value="Immunoglobulins"/>
    <property type="match status" value="1"/>
</dbReference>
<reference evidence="3 4" key="2">
    <citation type="submission" date="2017-02" db="EMBL/GenBank/DDBJ databases">
        <title>A genome survey and senescence transcriptome analysis in Lentinula edodes.</title>
        <authorList>
            <person name="Sakamoto Y."/>
            <person name="Nakade K."/>
            <person name="Sato S."/>
            <person name="Yoshida Y."/>
            <person name="Miyazaki K."/>
            <person name="Natsume S."/>
            <person name="Konno N."/>
        </authorList>
    </citation>
    <scope>NUCLEOTIDE SEQUENCE [LARGE SCALE GENOMIC DNA]</scope>
    <source>
        <strain evidence="3 4">NBRC 111202</strain>
    </source>
</reference>
<dbReference type="Proteomes" id="UP000188533">
    <property type="component" value="Unassembled WGS sequence"/>
</dbReference>
<dbReference type="Pfam" id="PF09118">
    <property type="entry name" value="GO-like_E_set"/>
    <property type="match status" value="1"/>
</dbReference>
<organism evidence="3 4">
    <name type="scientific">Lentinula edodes</name>
    <name type="common">Shiitake mushroom</name>
    <name type="synonym">Lentinus edodes</name>
    <dbReference type="NCBI Taxonomy" id="5353"/>
    <lineage>
        <taxon>Eukaryota</taxon>
        <taxon>Fungi</taxon>
        <taxon>Dikarya</taxon>
        <taxon>Basidiomycota</taxon>
        <taxon>Agaricomycotina</taxon>
        <taxon>Agaricomycetes</taxon>
        <taxon>Agaricomycetidae</taxon>
        <taxon>Agaricales</taxon>
        <taxon>Marasmiineae</taxon>
        <taxon>Omphalotaceae</taxon>
        <taxon>Lentinula</taxon>
    </lineage>
</organism>
<dbReference type="SMART" id="SM00321">
    <property type="entry name" value="WSC"/>
    <property type="match status" value="4"/>
</dbReference>
<dbReference type="Gene3D" id="2.130.10.80">
    <property type="entry name" value="Galactose oxidase/kelch, beta-propeller"/>
    <property type="match status" value="1"/>
</dbReference>
<sequence>MLDFKNYTYSTRTPVAFLGSNFSGPMFTMRSLSVFALALALTSVHLSSASTHIHSNVDGRRHRRQTIPTNLPGNWTSEGCFTDNVGARTLSGATFANGTGMTIEQCLNFCDANNFVLAGVEFGDECYCDNFIENNASTTAATDCNMPCAGNAKEVCGAANRLNVFNSGKTPPPPPVTVPSVGNWTSLGCYSDGVNGQRTLTVGVNLVNPATVEECTATCFAAGYQYAGTEFADQCFCDTAITNGGVPTPITDCNMVCAGNSSEFCGGPNRLNMYNYTGDNLPPISAPGGGGGGDAPVFPVTSGLPGSWKYVSCYVDNAFGRIFEFEQPDNANTTVEECISVCSGQNFTVAGMEFSDQCFCGDRLVNGAVVADDSTCNMGCAGNATEACGGPNRLSVYSSSANVTALPVPTVQTTNLTGNWTYAGCYTDNAAGTRTLPWELQLTLNNSAETCTSQCAAFGYSAAGMEFGIQCFCGDISDIAANGATLAPESDCNTQCSGDPIHLCGSGNRLQMYTWNGALNVWHTPENTGYYEFFVPGVVVPLIATLGVNNKVTFLEKHGTSEFDNSTGAYELDLSLVSNFSAAWRTMHVQTDVFCSGSVILPDIGARQINVGGWSLDSTFGVRLYTPNGVPGINSTNDWEENGDELHLLAGRWYPSALVLSNGSILVMGGETGSNASPQPSLELLPLPEGSGVVPLDFLERTDPWNLYPFLTMLPSGRIFVGYYNEARILDPVTFDTVQTLPNIPGAVNNFLAGRTYPLEGSMIPFPQYAPYTDPLRILICGGSTPGPAQVIDNCVSIEPETENATWTLERMPSRRVMSCMVPLPDGTMMIMNGAMEGVAGFGLASDPNFNAVLYDPTQPVGQRFSILNNTIVARLYHSEATLLPDGRILVSGSDPQTPGFPEEMRIEVYVPPYLNQGIRQPEYNISETDFGYGQTFQITNVQVFHGSIANIKVSLIAATSSTHGNAMGARTIFPEFSCSGTTCTITTPPNAFVSPPGWWQLFILDDAGTPSHSSWLRIGGDPGQLGNWPNLPGFTPPGL</sequence>
<dbReference type="SUPFAM" id="SSF50965">
    <property type="entry name" value="Galactose oxidase, central domain"/>
    <property type="match status" value="1"/>
</dbReference>
<dbReference type="InterPro" id="IPR037293">
    <property type="entry name" value="Gal_Oxidase_central_sf"/>
</dbReference>
<feature type="domain" description="WSC" evidence="2">
    <location>
        <begin position="74"/>
        <end position="168"/>
    </location>
</feature>
<dbReference type="SUPFAM" id="SSF81296">
    <property type="entry name" value="E set domains"/>
    <property type="match status" value="1"/>
</dbReference>
<dbReference type="InterPro" id="IPR009880">
    <property type="entry name" value="Glyoxal_oxidase_N"/>
</dbReference>
<dbReference type="PANTHER" id="PTHR32208:SF105">
    <property type="entry name" value="COPPER RADICAL OXIDASE"/>
    <property type="match status" value="1"/>
</dbReference>
<evidence type="ECO:0000313" key="4">
    <source>
        <dbReference type="Proteomes" id="UP000188533"/>
    </source>
</evidence>
<protein>
    <submittedName>
        <fullName evidence="3">Copper radical oxidase</fullName>
    </submittedName>
</protein>
<dbReference type="InterPro" id="IPR002889">
    <property type="entry name" value="WSC_carb-bd"/>
</dbReference>
<gene>
    <name evidence="3" type="ORF">LENED_009179</name>
</gene>
<dbReference type="InterPro" id="IPR015202">
    <property type="entry name" value="GO-like_E_set"/>
</dbReference>
<dbReference type="PANTHER" id="PTHR32208">
    <property type="entry name" value="SECRETED PROTEIN-RELATED"/>
    <property type="match status" value="1"/>
</dbReference>
<accession>A0A1Q3EJ91</accession>
<evidence type="ECO:0000256" key="1">
    <source>
        <dbReference type="ARBA" id="ARBA00022729"/>
    </source>
</evidence>
<dbReference type="AlphaFoldDB" id="A0A1Q3EJ91"/>
<feature type="domain" description="WSC" evidence="2">
    <location>
        <begin position="183"/>
        <end position="277"/>
    </location>
</feature>
<dbReference type="Pfam" id="PF01822">
    <property type="entry name" value="WSC"/>
    <property type="match status" value="4"/>
</dbReference>
<name>A0A1Q3EJ91_LENED</name>
<reference evidence="3 4" key="1">
    <citation type="submission" date="2016-08" db="EMBL/GenBank/DDBJ databases">
        <authorList>
            <consortium name="Lentinula edodes genome sequencing consortium"/>
            <person name="Sakamoto Y."/>
            <person name="Nakade K."/>
            <person name="Sato S."/>
            <person name="Yoshida Y."/>
            <person name="Miyazaki K."/>
            <person name="Natsume S."/>
            <person name="Konno N."/>
        </authorList>
    </citation>
    <scope>NUCLEOTIDE SEQUENCE [LARGE SCALE GENOMIC DNA]</scope>
    <source>
        <strain evidence="3 4">NBRC 111202</strain>
    </source>
</reference>
<comment type="caution">
    <text evidence="3">The sequence shown here is derived from an EMBL/GenBank/DDBJ whole genome shotgun (WGS) entry which is preliminary data.</text>
</comment>
<feature type="domain" description="WSC" evidence="2">
    <location>
        <begin position="307"/>
        <end position="400"/>
    </location>
</feature>
<dbReference type="CDD" id="cd02851">
    <property type="entry name" value="E_set_GO_C"/>
    <property type="match status" value="1"/>
</dbReference>
<dbReference type="InterPro" id="IPR011043">
    <property type="entry name" value="Gal_Oxase/kelch_b-propeller"/>
</dbReference>
<evidence type="ECO:0000259" key="2">
    <source>
        <dbReference type="PROSITE" id="PS51212"/>
    </source>
</evidence>
<dbReference type="InterPro" id="IPR014756">
    <property type="entry name" value="Ig_E-set"/>
</dbReference>
<dbReference type="Pfam" id="PF07250">
    <property type="entry name" value="Glyoxal_oxid_N"/>
    <property type="match status" value="1"/>
</dbReference>
<dbReference type="InterPro" id="IPR013783">
    <property type="entry name" value="Ig-like_fold"/>
</dbReference>
<feature type="domain" description="WSC" evidence="2">
    <location>
        <begin position="419"/>
        <end position="516"/>
    </location>
</feature>
<evidence type="ECO:0000313" key="3">
    <source>
        <dbReference type="EMBL" id="GAW07204.1"/>
    </source>
</evidence>
<dbReference type="PROSITE" id="PS51212">
    <property type="entry name" value="WSC"/>
    <property type="match status" value="4"/>
</dbReference>
<keyword evidence="4" id="KW-1185">Reference proteome</keyword>
<proteinExistence type="predicted"/>
<dbReference type="EMBL" id="BDGU01000407">
    <property type="protein sequence ID" value="GAW07204.1"/>
    <property type="molecule type" value="Genomic_DNA"/>
</dbReference>